<dbReference type="PANTHER" id="PTHR43004">
    <property type="entry name" value="TRK SYSTEM POTASSIUM UPTAKE PROTEIN"/>
    <property type="match status" value="1"/>
</dbReference>
<reference evidence="4" key="1">
    <citation type="submission" date="2020-08" db="EMBL/GenBank/DDBJ databases">
        <title>Paracoccus amoyensis sp. nov., isolated from the surface seawater at coast of Xiamen, Fujian.</title>
        <authorList>
            <person name="Lyu L."/>
        </authorList>
    </citation>
    <scope>NUCLEOTIDE SEQUENCE</scope>
    <source>
        <strain evidence="4">11-3</strain>
    </source>
</reference>
<proteinExistence type="predicted"/>
<name>A0A926GHN7_9RHOB</name>
<gene>
    <name evidence="4" type="ORF">H4P12_12190</name>
</gene>
<accession>A0A926GHN7</accession>
<dbReference type="Gene3D" id="3.40.30.120">
    <property type="match status" value="1"/>
</dbReference>
<dbReference type="Proteomes" id="UP000608594">
    <property type="component" value="Unassembled WGS sequence"/>
</dbReference>
<dbReference type="Gene3D" id="3.30.9.10">
    <property type="entry name" value="D-Amino Acid Oxidase, subunit A, domain 2"/>
    <property type="match status" value="1"/>
</dbReference>
<dbReference type="InterPro" id="IPR036188">
    <property type="entry name" value="FAD/NAD-bd_sf"/>
</dbReference>
<sequence>MADGISTDVLIVGAGPAGLAASALLSMYGIENLVINKYGWLANTPRAHITNQGTMQVLRDLGIEDRAMALASKQKLMANNVFCHSLAGEEFGRVLSWGNHPARKADYELASPTEICDIPQTYMEPLLLEAAASRGGKIRFNTEFLRLDQDDGGVTAHVRDRLSSQEFPIRARYMIGADGARSAVAEQLGLPMTGQMALSGSMNILFDADLTKFVAHRPSVLYWVLQPGARTGGIGAGVVRMVRPWNEWLAIWGYDTSKGELKLTDDEAVKIVHQLIGDDTIPVTIRSTSTWTVNNMWATEFSKGRVFCMGDAVHRHPPLNGLGSNTSIQDAYNLAWKLAAVLKGQAGPGLLDSYSVERVPVAETIVSRANNSIKDYPPIFDALGMTASDDPVRVEELMAARKGASDDAKAQRRALNDAIRRKNYEFNTHGVELGTRYASGAVVSDGTPEPEFIRDPELYYHPTTWPGARLPHVWLDHGGKRVSSVDLGGKGRFVLLTGPGGEDWRAAAAAVGKKLGLDLPVVSIGPDGSDAHDIYADWYYQSGVQEDGAILVRPDNYVGWRADVMVEAPEQALGAALSQILARQDRDALAA</sequence>
<keyword evidence="1" id="KW-0285">Flavoprotein</keyword>
<protein>
    <submittedName>
        <fullName evidence="4">FAD-dependent monooxygenase</fullName>
    </submittedName>
</protein>
<dbReference type="AlphaFoldDB" id="A0A926GHN7"/>
<dbReference type="RefSeq" id="WP_187793930.1">
    <property type="nucleotide sequence ID" value="NZ_JACOQL010000003.1"/>
</dbReference>
<evidence type="ECO:0000259" key="3">
    <source>
        <dbReference type="Pfam" id="PF01494"/>
    </source>
</evidence>
<dbReference type="EMBL" id="JACOQL010000003">
    <property type="protein sequence ID" value="MBC9247454.1"/>
    <property type="molecule type" value="Genomic_DNA"/>
</dbReference>
<dbReference type="Pfam" id="PF21274">
    <property type="entry name" value="Rng_hyd_C"/>
    <property type="match status" value="1"/>
</dbReference>
<organism evidence="4 5">
    <name type="scientific">Paracoccus amoyensis</name>
    <dbReference type="NCBI Taxonomy" id="2760093"/>
    <lineage>
        <taxon>Bacteria</taxon>
        <taxon>Pseudomonadati</taxon>
        <taxon>Pseudomonadota</taxon>
        <taxon>Alphaproteobacteria</taxon>
        <taxon>Rhodobacterales</taxon>
        <taxon>Paracoccaceae</taxon>
        <taxon>Paracoccus</taxon>
    </lineage>
</organism>
<dbReference type="PRINTS" id="PR00420">
    <property type="entry name" value="RNGMNOXGNASE"/>
</dbReference>
<evidence type="ECO:0000256" key="1">
    <source>
        <dbReference type="ARBA" id="ARBA00022630"/>
    </source>
</evidence>
<evidence type="ECO:0000313" key="5">
    <source>
        <dbReference type="Proteomes" id="UP000608594"/>
    </source>
</evidence>
<dbReference type="Gene3D" id="3.50.50.60">
    <property type="entry name" value="FAD/NAD(P)-binding domain"/>
    <property type="match status" value="1"/>
</dbReference>
<dbReference type="GO" id="GO:0016709">
    <property type="term" value="F:oxidoreductase activity, acting on paired donors, with incorporation or reduction of molecular oxygen, NAD(P)H as one donor, and incorporation of one atom of oxygen"/>
    <property type="evidence" value="ECO:0007669"/>
    <property type="project" value="UniProtKB-ARBA"/>
</dbReference>
<comment type="caution">
    <text evidence="4">The sequence shown here is derived from an EMBL/GenBank/DDBJ whole genome shotgun (WGS) entry which is preliminary data.</text>
</comment>
<dbReference type="PANTHER" id="PTHR43004:SF8">
    <property type="entry name" value="FAD-BINDING DOMAIN-CONTAINING PROTEIN-RELATED"/>
    <property type="match status" value="1"/>
</dbReference>
<evidence type="ECO:0000313" key="4">
    <source>
        <dbReference type="EMBL" id="MBC9247454.1"/>
    </source>
</evidence>
<dbReference type="SUPFAM" id="SSF51905">
    <property type="entry name" value="FAD/NAD(P)-binding domain"/>
    <property type="match status" value="1"/>
</dbReference>
<evidence type="ECO:0000256" key="2">
    <source>
        <dbReference type="ARBA" id="ARBA00022827"/>
    </source>
</evidence>
<keyword evidence="5" id="KW-1185">Reference proteome</keyword>
<dbReference type="InterPro" id="IPR002938">
    <property type="entry name" value="FAD-bd"/>
</dbReference>
<dbReference type="GO" id="GO:0071949">
    <property type="term" value="F:FAD binding"/>
    <property type="evidence" value="ECO:0007669"/>
    <property type="project" value="InterPro"/>
</dbReference>
<keyword evidence="4" id="KW-0503">Monooxygenase</keyword>
<keyword evidence="2" id="KW-0274">FAD</keyword>
<feature type="domain" description="FAD-binding" evidence="3">
    <location>
        <begin position="7"/>
        <end position="368"/>
    </location>
</feature>
<dbReference type="InterPro" id="IPR050641">
    <property type="entry name" value="RIFMO-like"/>
</dbReference>
<keyword evidence="4" id="KW-0560">Oxidoreductase</keyword>
<dbReference type="Pfam" id="PF01494">
    <property type="entry name" value="FAD_binding_3"/>
    <property type="match status" value="1"/>
</dbReference>